<evidence type="ECO:0000256" key="7">
    <source>
        <dbReference type="SAM" id="MobiDB-lite"/>
    </source>
</evidence>
<feature type="compositionally biased region" description="Polar residues" evidence="7">
    <location>
        <begin position="216"/>
        <end position="242"/>
    </location>
</feature>
<evidence type="ECO:0000256" key="3">
    <source>
        <dbReference type="ARBA" id="ARBA00022679"/>
    </source>
</evidence>
<protein>
    <recommendedName>
        <fullName evidence="8">Hydroxyproline O-arabinosyltransferase-like domain-containing protein</fullName>
    </recommendedName>
</protein>
<evidence type="ECO:0000259" key="8">
    <source>
        <dbReference type="Pfam" id="PF23452"/>
    </source>
</evidence>
<dbReference type="PANTHER" id="PTHR31485:SF4">
    <property type="entry name" value="HYDROXYPROLINE O-ARABINOSYLTRANSFERASE RDN1"/>
    <property type="match status" value="1"/>
</dbReference>
<keyword evidence="10" id="KW-1185">Reference proteome</keyword>
<feature type="region of interest" description="Disordered" evidence="7">
    <location>
        <begin position="216"/>
        <end position="246"/>
    </location>
</feature>
<dbReference type="GO" id="GO:0016020">
    <property type="term" value="C:membrane"/>
    <property type="evidence" value="ECO:0007669"/>
    <property type="project" value="UniProtKB-SubCell"/>
</dbReference>
<dbReference type="InterPro" id="IPR056508">
    <property type="entry name" value="HPAT-like"/>
</dbReference>
<keyword evidence="4" id="KW-0812">Transmembrane</keyword>
<comment type="subcellular location">
    <subcellularLocation>
        <location evidence="1">Membrane</location>
        <topology evidence="1">Single-pass membrane protein</topology>
    </subcellularLocation>
</comment>
<dbReference type="InterPro" id="IPR044845">
    <property type="entry name" value="HPAT/SRGT1-like"/>
</dbReference>
<evidence type="ECO:0000256" key="2">
    <source>
        <dbReference type="ARBA" id="ARBA00022676"/>
    </source>
</evidence>
<evidence type="ECO:0000313" key="9">
    <source>
        <dbReference type="EMBL" id="GHP09645.1"/>
    </source>
</evidence>
<keyword evidence="3" id="KW-0808">Transferase</keyword>
<keyword evidence="5" id="KW-1133">Transmembrane helix</keyword>
<keyword evidence="6" id="KW-0472">Membrane</keyword>
<dbReference type="GO" id="GO:0016757">
    <property type="term" value="F:glycosyltransferase activity"/>
    <property type="evidence" value="ECO:0007669"/>
    <property type="project" value="UniProtKB-KW"/>
</dbReference>
<dbReference type="EMBL" id="BNJQ01000026">
    <property type="protein sequence ID" value="GHP09645.1"/>
    <property type="molecule type" value="Genomic_DNA"/>
</dbReference>
<comment type="caution">
    <text evidence="9">The sequence shown here is derived from an EMBL/GenBank/DDBJ whole genome shotgun (WGS) entry which is preliminary data.</text>
</comment>
<dbReference type="AlphaFoldDB" id="A0A830HSG8"/>
<proteinExistence type="predicted"/>
<gene>
    <name evidence="9" type="ORF">PPROV_000838000</name>
</gene>
<feature type="domain" description="Hydroxyproline O-arabinosyltransferase-like" evidence="8">
    <location>
        <begin position="248"/>
        <end position="564"/>
    </location>
</feature>
<name>A0A830HSG8_9CHLO</name>
<sequence length="672" mass="74838">WATPGWGSRIKSPPPDLRHEKLELFLVDEEGMFSVFAESVDEDIRRRPNCKRADDSSPSAPVRGLPQEARRIATDAVKFAFTALAAVHANFVCPAPRFVDASRSLRCCTVLQCSEVLTLDASMPLRAQDFCPSGGEGSTKKKAEAFMAHHLGRSHGSGGGSAVSSRLASPPALVAWFTLAFYAAYSFSMSSVPSPMSAPPTRKTAQVASNMPLQNVASAKSSTRTEPQPLSAQSLPKTSSGKTPPRLYHTLLTAQSTVYQNWQSEMMYYHYKKQRSLQGECGDMGGFTRLTASAGGRPDSVADRMPSFFVPEISHSDLARKYKGFGVLNRPMSIVQAIRDGLLDKIEEDYVYIAETDHLLMQPLPNLSPHKQRPAAFTFSYMIPNPGFASMIQRFWPEGGADGYKKIPPIGPSPMIIHKDILRDVADEYYEMSKKLKMDGEADSKLGWVIEMWGFAIAAAKRGISFELVRNFQIELSSELRYVPEDFSQKHWIFHYTYGLEYRMTGDPQGVWQIGEWSLDKRHYGNAYPPKGGLLTPPPKGANAAAFWLQRAWAEAVDNIEGWPDSRTMGTIGWRRNKATSEDISNNPWVEALVDSRWKWAGTHILTPRRDGTLSTPWGNGMWSVVGSADGEWTLGFDFAANLHNVRFDRGFHTAMSTRVGDNEKVMLKREE</sequence>
<reference evidence="9" key="1">
    <citation type="submission" date="2020-10" db="EMBL/GenBank/DDBJ databases">
        <title>Unveiling of a novel bifunctional photoreceptor, Dualchrome1, isolated from a cosmopolitan green alga.</title>
        <authorList>
            <person name="Suzuki S."/>
            <person name="Kawachi M."/>
        </authorList>
    </citation>
    <scope>NUCLEOTIDE SEQUENCE</scope>
    <source>
        <strain evidence="9">NIES 2893</strain>
    </source>
</reference>
<feature type="non-terminal residue" evidence="9">
    <location>
        <position position="1"/>
    </location>
</feature>
<accession>A0A830HSG8</accession>
<dbReference type="Pfam" id="PF23452">
    <property type="entry name" value="HPAT"/>
    <property type="match status" value="1"/>
</dbReference>
<dbReference type="PANTHER" id="PTHR31485">
    <property type="entry name" value="PEPTIDYL SERINE ALPHA-GALACTOSYLTRANSFERASE"/>
    <property type="match status" value="1"/>
</dbReference>
<evidence type="ECO:0000256" key="5">
    <source>
        <dbReference type="ARBA" id="ARBA00022989"/>
    </source>
</evidence>
<dbReference type="OrthoDB" id="10259977at2759"/>
<evidence type="ECO:0000256" key="6">
    <source>
        <dbReference type="ARBA" id="ARBA00023136"/>
    </source>
</evidence>
<organism evidence="9 10">
    <name type="scientific">Pycnococcus provasolii</name>
    <dbReference type="NCBI Taxonomy" id="41880"/>
    <lineage>
        <taxon>Eukaryota</taxon>
        <taxon>Viridiplantae</taxon>
        <taxon>Chlorophyta</taxon>
        <taxon>Pseudoscourfieldiophyceae</taxon>
        <taxon>Pseudoscourfieldiales</taxon>
        <taxon>Pycnococcaceae</taxon>
        <taxon>Pycnococcus</taxon>
    </lineage>
</organism>
<keyword evidence="2" id="KW-0328">Glycosyltransferase</keyword>
<evidence type="ECO:0000256" key="4">
    <source>
        <dbReference type="ARBA" id="ARBA00022692"/>
    </source>
</evidence>
<evidence type="ECO:0000256" key="1">
    <source>
        <dbReference type="ARBA" id="ARBA00004167"/>
    </source>
</evidence>
<dbReference type="Proteomes" id="UP000660262">
    <property type="component" value="Unassembled WGS sequence"/>
</dbReference>
<evidence type="ECO:0000313" key="10">
    <source>
        <dbReference type="Proteomes" id="UP000660262"/>
    </source>
</evidence>